<keyword evidence="3" id="KW-1185">Reference proteome</keyword>
<reference evidence="2" key="1">
    <citation type="submission" date="2022-05" db="EMBL/GenBank/DDBJ databases">
        <title>The Musa troglodytarum L. genome provides insights into the mechanism of non-climacteric behaviour and enrichment of carotenoids.</title>
        <authorList>
            <person name="Wang J."/>
        </authorList>
    </citation>
    <scope>NUCLEOTIDE SEQUENCE</scope>
    <source>
        <tissue evidence="2">Leaf</tissue>
    </source>
</reference>
<name>A0A9E7K8L2_9LILI</name>
<organism evidence="2 3">
    <name type="scientific">Musa troglodytarum</name>
    <name type="common">fe'i banana</name>
    <dbReference type="NCBI Taxonomy" id="320322"/>
    <lineage>
        <taxon>Eukaryota</taxon>
        <taxon>Viridiplantae</taxon>
        <taxon>Streptophyta</taxon>
        <taxon>Embryophyta</taxon>
        <taxon>Tracheophyta</taxon>
        <taxon>Spermatophyta</taxon>
        <taxon>Magnoliopsida</taxon>
        <taxon>Liliopsida</taxon>
        <taxon>Zingiberales</taxon>
        <taxon>Musaceae</taxon>
        <taxon>Musa</taxon>
    </lineage>
</organism>
<protein>
    <submittedName>
        <fullName evidence="2">Uncharacterized protein</fullName>
    </submittedName>
</protein>
<dbReference type="Proteomes" id="UP001055439">
    <property type="component" value="Chromosome 6"/>
</dbReference>
<feature type="region of interest" description="Disordered" evidence="1">
    <location>
        <begin position="14"/>
        <end position="34"/>
    </location>
</feature>
<dbReference type="AlphaFoldDB" id="A0A9E7K8L2"/>
<proteinExistence type="predicted"/>
<dbReference type="EMBL" id="CP097508">
    <property type="protein sequence ID" value="URE08451.1"/>
    <property type="molecule type" value="Genomic_DNA"/>
</dbReference>
<evidence type="ECO:0000256" key="1">
    <source>
        <dbReference type="SAM" id="MobiDB-lite"/>
    </source>
</evidence>
<accession>A0A9E7K8L2</accession>
<sequence length="127" mass="14350">MPFLCVQVERRPPTSLAAPLPPSVPSTSPSQPPSRMLRKYEYLNFIAVQDMQEIQMDVGYFLDSCWFFLKESLLLEALDAVIKHLWESFETWKPKFSDLGSVQAVRIAVTFLVIAPVGSNSMSVILN</sequence>
<evidence type="ECO:0000313" key="3">
    <source>
        <dbReference type="Proteomes" id="UP001055439"/>
    </source>
</evidence>
<evidence type="ECO:0000313" key="2">
    <source>
        <dbReference type="EMBL" id="URE08451.1"/>
    </source>
</evidence>
<gene>
    <name evidence="2" type="ORF">MUK42_23579</name>
</gene>